<proteinExistence type="predicted"/>
<reference evidence="3" key="1">
    <citation type="journal article" date="2019" name="Int. J. Syst. Evol. Microbiol.">
        <title>The Global Catalogue of Microorganisms (GCM) 10K type strain sequencing project: providing services to taxonomists for standard genome sequencing and annotation.</title>
        <authorList>
            <consortium name="The Broad Institute Genomics Platform"/>
            <consortium name="The Broad Institute Genome Sequencing Center for Infectious Disease"/>
            <person name="Wu L."/>
            <person name="Ma J."/>
        </authorList>
    </citation>
    <scope>NUCLEOTIDE SEQUENCE [LARGE SCALE GENOMIC DNA]</scope>
    <source>
        <strain evidence="3">JCM 17633</strain>
    </source>
</reference>
<dbReference type="Pfam" id="PF05076">
    <property type="entry name" value="SUFU"/>
    <property type="match status" value="1"/>
</dbReference>
<organism evidence="2 3">
    <name type="scientific">Winogradskyella damuponensis</name>
    <dbReference type="NCBI Taxonomy" id="943939"/>
    <lineage>
        <taxon>Bacteria</taxon>
        <taxon>Pseudomonadati</taxon>
        <taxon>Bacteroidota</taxon>
        <taxon>Flavobacteriia</taxon>
        <taxon>Flavobacteriales</taxon>
        <taxon>Flavobacteriaceae</taxon>
        <taxon>Winogradskyella</taxon>
    </lineage>
</organism>
<dbReference type="EMBL" id="BAABCB010000005">
    <property type="protein sequence ID" value="GAA4241022.1"/>
    <property type="molecule type" value="Genomic_DNA"/>
</dbReference>
<feature type="domain" description="Suppressor of fused-like" evidence="1">
    <location>
        <begin position="220"/>
        <end position="367"/>
    </location>
</feature>
<evidence type="ECO:0000313" key="3">
    <source>
        <dbReference type="Proteomes" id="UP001501682"/>
    </source>
</evidence>
<sequence length="371" mass="42691">MSFFKNLFSSKDKEFQKAEVLLELKSPSCPITAIVEQDNRVAYFYLWGNENSNFGVKSCWIRNLKEAPNTLEKQLMEKGVPPMLPKQFCKFPNGQEKLNKEDLKIIWTEEGDAAALLLKDDVIAIIPIWSGDNGFNGYAKDCIGEGNFAWELTESNVFIERIEECKAYWDSWDNEINPFHLQQPKIIDAYDKAFGTHDKYYAIDGNNWPPKGLYLRQGESQVVFATVGLSIIPMPVIEMYVEDRYKKNRIELGLILDSVFSEKEIQQLAEWISGQSTIPWHNVTFLGEGHTIDFPTINSTKFNSVILTNKLDLMPQPELDDYRLSKVNFLWMVPISEKERNEIVNNGSDGVLEKLRNIGEHVFSLDRQEVI</sequence>
<dbReference type="InterPro" id="IPR020941">
    <property type="entry name" value="SUFU-like_domain"/>
</dbReference>
<dbReference type="RefSeq" id="WP_334469779.1">
    <property type="nucleotide sequence ID" value="NZ_BAABCB010000005.1"/>
</dbReference>
<keyword evidence="3" id="KW-1185">Reference proteome</keyword>
<dbReference type="Proteomes" id="UP001501682">
    <property type="component" value="Unassembled WGS sequence"/>
</dbReference>
<protein>
    <submittedName>
        <fullName evidence="2">Suppressor of fused domain protein</fullName>
    </submittedName>
</protein>
<name>A0ABP8CMP6_9FLAO</name>
<evidence type="ECO:0000259" key="1">
    <source>
        <dbReference type="Pfam" id="PF05076"/>
    </source>
</evidence>
<gene>
    <name evidence="2" type="ORF">GCM10022292_05750</name>
</gene>
<evidence type="ECO:0000313" key="2">
    <source>
        <dbReference type="EMBL" id="GAA4241022.1"/>
    </source>
</evidence>
<comment type="caution">
    <text evidence="2">The sequence shown here is derived from an EMBL/GenBank/DDBJ whole genome shotgun (WGS) entry which is preliminary data.</text>
</comment>
<accession>A0ABP8CMP6</accession>